<keyword evidence="2" id="KW-1185">Reference proteome</keyword>
<sequence length="647" mass="68031">MLAALAASTLALTPAFGEAPLRPLPSDVAPYCVHATGVPGEVAIESETGARFLEATRTGYRVRGDVDLGGKGCPETAARRSGAGVAAKVVDRRLLVAVRDPGGGWSPPAQVAGVDPLADPFTDTKTWNIEDVLVAVAESGDAIVGWTEHEPREDVRRFRVARRAPGGAFGAVETIGSPQAQEGELAVGVASTGEAFALTATVEAPRPPLRMPVRVALAPRGGGFAAPVGVGVVPWRSHPSLAVADDGRALVTLPDGGALLVAEREPGAGFGAPVSVGRTDDAVGVRTRVALGAAGEAAVAWIGTDEDGVGIATRRAPGAFTPLVPVVAPVKLTGDPFYRSELYAWYTDDSPFYGQNAERLALTGDGHALLGGARMADVDRVSRTSATLAKLPLGGDRVETDVFGGVMGLAASVNPIQLADGTPALAWGERLEQEGTLRLAAPGATAPADPPPPAVTVGRPADRELRANERLVLPVRCGGPCELHAQVVNDSRAYARLRLPRGGKGRLRFYIGGTPIAPKRLGPVRIRLTYGRPDAQTPRVKTLTLRLVRAPEPPPARPHRVEALQAVRRNGTIQVSWRVRRPGDLALFFVTGAATREWSGEPLAIAGDYALDGPKRAYRVTLRPADRVRWVTLRDAVHRTRTTIPVR</sequence>
<protein>
    <submittedName>
        <fullName evidence="1">Uncharacterized protein</fullName>
    </submittedName>
</protein>
<dbReference type="RefSeq" id="WP_270026455.1">
    <property type="nucleotide sequence ID" value="NZ_JAPDDP010000030.1"/>
</dbReference>
<evidence type="ECO:0000313" key="2">
    <source>
        <dbReference type="Proteomes" id="UP001147653"/>
    </source>
</evidence>
<dbReference type="EMBL" id="JAPDDP010000030">
    <property type="protein sequence ID" value="MDA0182096.1"/>
    <property type="molecule type" value="Genomic_DNA"/>
</dbReference>
<reference evidence="1" key="1">
    <citation type="submission" date="2022-10" db="EMBL/GenBank/DDBJ databases">
        <title>The WGS of Solirubrobacter phytolaccae KCTC 29190.</title>
        <authorList>
            <person name="Jiang Z."/>
        </authorList>
    </citation>
    <scope>NUCLEOTIDE SEQUENCE</scope>
    <source>
        <strain evidence="1">KCTC 29190</strain>
    </source>
</reference>
<dbReference type="AlphaFoldDB" id="A0A9X3NDJ4"/>
<organism evidence="1 2">
    <name type="scientific">Solirubrobacter phytolaccae</name>
    <dbReference type="NCBI Taxonomy" id="1404360"/>
    <lineage>
        <taxon>Bacteria</taxon>
        <taxon>Bacillati</taxon>
        <taxon>Actinomycetota</taxon>
        <taxon>Thermoleophilia</taxon>
        <taxon>Solirubrobacterales</taxon>
        <taxon>Solirubrobacteraceae</taxon>
        <taxon>Solirubrobacter</taxon>
    </lineage>
</organism>
<dbReference type="Proteomes" id="UP001147653">
    <property type="component" value="Unassembled WGS sequence"/>
</dbReference>
<evidence type="ECO:0000313" key="1">
    <source>
        <dbReference type="EMBL" id="MDA0182096.1"/>
    </source>
</evidence>
<name>A0A9X3NDJ4_9ACTN</name>
<proteinExistence type="predicted"/>
<comment type="caution">
    <text evidence="1">The sequence shown here is derived from an EMBL/GenBank/DDBJ whole genome shotgun (WGS) entry which is preliminary data.</text>
</comment>
<accession>A0A9X3NDJ4</accession>
<gene>
    <name evidence="1" type="ORF">OJ997_17455</name>
</gene>